<proteinExistence type="inferred from homology"/>
<dbReference type="GO" id="GO:0030435">
    <property type="term" value="P:sporulation resulting in formation of a cellular spore"/>
    <property type="evidence" value="ECO:0007669"/>
    <property type="project" value="UniProtKB-KW"/>
</dbReference>
<sequence>MKVGEVQQILSEKPHAQIYYKNTPVLIKSLDKDTGKAVVENLQTKNDAVVHVKTLNEKWGHKH</sequence>
<dbReference type="GO" id="GO:0042601">
    <property type="term" value="C:endospore-forming forespore"/>
    <property type="evidence" value="ECO:0007669"/>
    <property type="project" value="InterPro"/>
</dbReference>
<name>A0A9J6P6V2_9CLOT</name>
<dbReference type="Pfam" id="PF08141">
    <property type="entry name" value="SspH"/>
    <property type="match status" value="1"/>
</dbReference>
<dbReference type="RefSeq" id="WP_250860667.1">
    <property type="nucleotide sequence ID" value="NZ_JAGSOJ010000004.1"/>
</dbReference>
<gene>
    <name evidence="4" type="ORF">KDK92_17540</name>
</gene>
<keyword evidence="5" id="KW-1185">Reference proteome</keyword>
<evidence type="ECO:0000313" key="4">
    <source>
        <dbReference type="EMBL" id="MCM1991541.1"/>
    </source>
</evidence>
<comment type="subcellular location">
    <subcellularLocation>
        <location evidence="1">Spore core</location>
    </subcellularLocation>
</comment>
<accession>A0A9J6P6V2</accession>
<reference evidence="4" key="2">
    <citation type="submission" date="2021-04" db="EMBL/GenBank/DDBJ databases">
        <authorList>
            <person name="Dong X."/>
        </authorList>
    </citation>
    <scope>NUCLEOTIDE SEQUENCE</scope>
    <source>
        <strain evidence="4">ZWT</strain>
    </source>
</reference>
<reference evidence="4" key="1">
    <citation type="journal article" date="2021" name="mSystems">
        <title>Bacteria and Archaea Synergistically Convert Glycine Betaine to Biogenic Methane in the Formosa Cold Seep of the South China Sea.</title>
        <authorList>
            <person name="Li L."/>
            <person name="Zhang W."/>
            <person name="Zhang S."/>
            <person name="Song L."/>
            <person name="Sun Q."/>
            <person name="Zhang H."/>
            <person name="Xiang H."/>
            <person name="Dong X."/>
        </authorList>
    </citation>
    <scope>NUCLEOTIDE SEQUENCE</scope>
    <source>
        <strain evidence="4">ZWT</strain>
    </source>
</reference>
<evidence type="ECO:0000256" key="3">
    <source>
        <dbReference type="ARBA" id="ARBA00022969"/>
    </source>
</evidence>
<comment type="similarity">
    <text evidence="2">Belongs to the SspH family.</text>
</comment>
<evidence type="ECO:0000313" key="5">
    <source>
        <dbReference type="Proteomes" id="UP001056429"/>
    </source>
</evidence>
<evidence type="ECO:0000256" key="2">
    <source>
        <dbReference type="ARBA" id="ARBA00006573"/>
    </source>
</evidence>
<dbReference type="GO" id="GO:0030436">
    <property type="term" value="P:asexual sporulation"/>
    <property type="evidence" value="ECO:0007669"/>
    <property type="project" value="InterPro"/>
</dbReference>
<evidence type="ECO:0000256" key="1">
    <source>
        <dbReference type="ARBA" id="ARBA00004288"/>
    </source>
</evidence>
<comment type="caution">
    <text evidence="4">The sequence shown here is derived from an EMBL/GenBank/DDBJ whole genome shotgun (WGS) entry which is preliminary data.</text>
</comment>
<dbReference type="EMBL" id="JAGSOJ010000004">
    <property type="protein sequence ID" value="MCM1991541.1"/>
    <property type="molecule type" value="Genomic_DNA"/>
</dbReference>
<dbReference type="AlphaFoldDB" id="A0A9J6P6V2"/>
<dbReference type="Proteomes" id="UP001056429">
    <property type="component" value="Unassembled WGS sequence"/>
</dbReference>
<dbReference type="InterPro" id="IPR012610">
    <property type="entry name" value="SASP_SspH"/>
</dbReference>
<keyword evidence="3" id="KW-0749">Sporulation</keyword>
<organism evidence="4 5">
    <name type="scientific">Oceanirhabdus seepicola</name>
    <dbReference type="NCBI Taxonomy" id="2828781"/>
    <lineage>
        <taxon>Bacteria</taxon>
        <taxon>Bacillati</taxon>
        <taxon>Bacillota</taxon>
        <taxon>Clostridia</taxon>
        <taxon>Eubacteriales</taxon>
        <taxon>Clostridiaceae</taxon>
        <taxon>Oceanirhabdus</taxon>
    </lineage>
</organism>
<protein>
    <submittedName>
        <fullName evidence="4">Small, acid-soluble spore protein, H family</fullName>
    </submittedName>
</protein>